<dbReference type="AlphaFoldDB" id="A0A8S1H324"/>
<gene>
    <name evidence="2" type="ORF">CAUJ_LOCUS3759</name>
</gene>
<feature type="region of interest" description="Disordered" evidence="1">
    <location>
        <begin position="190"/>
        <end position="216"/>
    </location>
</feature>
<comment type="caution">
    <text evidence="2">The sequence shown here is derived from an EMBL/GenBank/DDBJ whole genome shotgun (WGS) entry which is preliminary data.</text>
</comment>
<evidence type="ECO:0000313" key="2">
    <source>
        <dbReference type="EMBL" id="CAD6187840.1"/>
    </source>
</evidence>
<evidence type="ECO:0000313" key="3">
    <source>
        <dbReference type="Proteomes" id="UP000835052"/>
    </source>
</evidence>
<accession>A0A8S1H324</accession>
<reference evidence="2" key="1">
    <citation type="submission" date="2020-10" db="EMBL/GenBank/DDBJ databases">
        <authorList>
            <person name="Kikuchi T."/>
        </authorList>
    </citation>
    <scope>NUCLEOTIDE SEQUENCE</scope>
    <source>
        <strain evidence="2">NKZ352</strain>
    </source>
</reference>
<organism evidence="2 3">
    <name type="scientific">Caenorhabditis auriculariae</name>
    <dbReference type="NCBI Taxonomy" id="2777116"/>
    <lineage>
        <taxon>Eukaryota</taxon>
        <taxon>Metazoa</taxon>
        <taxon>Ecdysozoa</taxon>
        <taxon>Nematoda</taxon>
        <taxon>Chromadorea</taxon>
        <taxon>Rhabditida</taxon>
        <taxon>Rhabditina</taxon>
        <taxon>Rhabditomorpha</taxon>
        <taxon>Rhabditoidea</taxon>
        <taxon>Rhabditidae</taxon>
        <taxon>Peloderinae</taxon>
        <taxon>Caenorhabditis</taxon>
    </lineage>
</organism>
<evidence type="ECO:0000256" key="1">
    <source>
        <dbReference type="SAM" id="MobiDB-lite"/>
    </source>
</evidence>
<keyword evidence="3" id="KW-1185">Reference proteome</keyword>
<sequence length="286" mass="32084">MSSMKELGSILAIVTAKEACIVTCKFGKVVVYYNELGLNFNTFNIDDIVEVTARECEPQQIGRNTAPVKYKATKITFVRKPRVLYGTGRVIMVDENGQFGYTDLSLTESVTKNDAKSEVYFVLENLRPRCESLNKVFKTRDTINFVAIEQAPNKRNVCWKTVAVAQPGFLIEEFSNKGKTEYTAVKMGPGRNVHEAPARPVANSSNTRAELPQKPTERFRKQIEKTQKSAGSSLLSSENFMLLKAECQQRFESFVTRAKASNPNVYGKDEYIGALQINFLASMIQC</sequence>
<name>A0A8S1H324_9PELO</name>
<protein>
    <submittedName>
        <fullName evidence="2">Uncharacterized protein</fullName>
    </submittedName>
</protein>
<dbReference type="Proteomes" id="UP000835052">
    <property type="component" value="Unassembled WGS sequence"/>
</dbReference>
<proteinExistence type="predicted"/>
<dbReference type="OrthoDB" id="5791987at2759"/>
<dbReference type="EMBL" id="CAJGYM010000007">
    <property type="protein sequence ID" value="CAD6187840.1"/>
    <property type="molecule type" value="Genomic_DNA"/>
</dbReference>